<dbReference type="CDD" id="cd06325">
    <property type="entry name" value="PBP1_ABC_unchar_transporter"/>
    <property type="match status" value="1"/>
</dbReference>
<dbReference type="EMBL" id="DVJK01000084">
    <property type="protein sequence ID" value="HIS66524.1"/>
    <property type="molecule type" value="Genomic_DNA"/>
</dbReference>
<dbReference type="PANTHER" id="PTHR35271:SF1">
    <property type="entry name" value="ABC TRANSPORTER, SUBSTRATE-BINDING LIPOPROTEIN"/>
    <property type="match status" value="1"/>
</dbReference>
<dbReference type="SUPFAM" id="SSF53822">
    <property type="entry name" value="Periplasmic binding protein-like I"/>
    <property type="match status" value="1"/>
</dbReference>
<evidence type="ECO:0000313" key="2">
    <source>
        <dbReference type="EMBL" id="HIS66524.1"/>
    </source>
</evidence>
<dbReference type="PROSITE" id="PS51257">
    <property type="entry name" value="PROKAR_LIPOPROTEIN"/>
    <property type="match status" value="1"/>
</dbReference>
<dbReference type="PANTHER" id="PTHR35271">
    <property type="entry name" value="ABC TRANSPORTER, SUBSTRATE-BINDING LIPOPROTEIN-RELATED"/>
    <property type="match status" value="1"/>
</dbReference>
<feature type="chain" id="PRO_5038384377" evidence="1">
    <location>
        <begin position="21"/>
        <end position="338"/>
    </location>
</feature>
<dbReference type="Gene3D" id="3.40.50.2300">
    <property type="match status" value="2"/>
</dbReference>
<keyword evidence="1" id="KW-0732">Signal</keyword>
<name>A0A9D1FCL4_9FIRM</name>
<evidence type="ECO:0000313" key="3">
    <source>
        <dbReference type="Proteomes" id="UP000824001"/>
    </source>
</evidence>
<accession>A0A9D1FCL4</accession>
<dbReference type="AlphaFoldDB" id="A0A9D1FCL4"/>
<proteinExistence type="predicted"/>
<feature type="signal peptide" evidence="1">
    <location>
        <begin position="1"/>
        <end position="20"/>
    </location>
</feature>
<evidence type="ECO:0000256" key="1">
    <source>
        <dbReference type="SAM" id="SignalP"/>
    </source>
</evidence>
<protein>
    <submittedName>
        <fullName evidence="2">ABC transporter substrate-binding protein</fullName>
    </submittedName>
</protein>
<reference evidence="2" key="1">
    <citation type="submission" date="2020-10" db="EMBL/GenBank/DDBJ databases">
        <authorList>
            <person name="Gilroy R."/>
        </authorList>
    </citation>
    <scope>NUCLEOTIDE SEQUENCE</scope>
    <source>
        <strain evidence="2">ChiHjej10B9-9673</strain>
    </source>
</reference>
<dbReference type="Pfam" id="PF04392">
    <property type="entry name" value="ABC_sub_bind"/>
    <property type="match status" value="1"/>
</dbReference>
<dbReference type="InterPro" id="IPR007487">
    <property type="entry name" value="ABC_transpt-TYRBP-like"/>
</dbReference>
<organism evidence="2 3">
    <name type="scientific">Candidatus Scatomorpha merdipullorum</name>
    <dbReference type="NCBI Taxonomy" id="2840927"/>
    <lineage>
        <taxon>Bacteria</taxon>
        <taxon>Bacillati</taxon>
        <taxon>Bacillota</taxon>
        <taxon>Clostridia</taxon>
        <taxon>Eubacteriales</taxon>
        <taxon>Candidatus Scatomorpha</taxon>
    </lineage>
</organism>
<reference evidence="2" key="2">
    <citation type="journal article" date="2021" name="PeerJ">
        <title>Extensive microbial diversity within the chicken gut microbiome revealed by metagenomics and culture.</title>
        <authorList>
            <person name="Gilroy R."/>
            <person name="Ravi A."/>
            <person name="Getino M."/>
            <person name="Pursley I."/>
            <person name="Horton D.L."/>
            <person name="Alikhan N.F."/>
            <person name="Baker D."/>
            <person name="Gharbi K."/>
            <person name="Hall N."/>
            <person name="Watson M."/>
            <person name="Adriaenssens E.M."/>
            <person name="Foster-Nyarko E."/>
            <person name="Jarju S."/>
            <person name="Secka A."/>
            <person name="Antonio M."/>
            <person name="Oren A."/>
            <person name="Chaudhuri R.R."/>
            <person name="La Ragione R."/>
            <person name="Hildebrand F."/>
            <person name="Pallen M.J."/>
        </authorList>
    </citation>
    <scope>NUCLEOTIDE SEQUENCE</scope>
    <source>
        <strain evidence="2">ChiHjej10B9-9673</strain>
    </source>
</reference>
<sequence>MKMKKLLCIVLALVMVLALAACGEAGTEETAPDTEPAGEETAPAGEATYVVGICQLAPHPALDSATQGFIDALQAELGDAVEIKNNNAGGEANNCTTIIDGYISEGVDLILANATGALQAAASATADIPVLGTAVTNYAIALGLDDTMVEVLGNNISGTSDLAPLEQQAAMVKELFPDAETVGLLYCSAEPNSVYQVEVVQAELEELGYATEAYAFTDANDLAAVTQNAADNSDVIYIPTDNTAANNTEAIANIVIPAGVPVVTGESGLCSGCGVATLSIDYYELGQITGEMAVQILTGEAEVSEMAIGYDETVTKMYNAANCEALGITVPEDYEAIA</sequence>
<comment type="caution">
    <text evidence="2">The sequence shown here is derived from an EMBL/GenBank/DDBJ whole genome shotgun (WGS) entry which is preliminary data.</text>
</comment>
<dbReference type="Proteomes" id="UP000824001">
    <property type="component" value="Unassembled WGS sequence"/>
</dbReference>
<gene>
    <name evidence="2" type="ORF">IAC18_03060</name>
</gene>
<dbReference type="InterPro" id="IPR028082">
    <property type="entry name" value="Peripla_BP_I"/>
</dbReference>